<keyword evidence="2" id="KW-0597">Phosphoprotein</keyword>
<evidence type="ECO:0000259" key="6">
    <source>
        <dbReference type="PROSITE" id="PS50600"/>
    </source>
</evidence>
<protein>
    <recommendedName>
        <fullName evidence="6">Ubiquitin-like protease family profile domain-containing protein</fullName>
    </recommendedName>
</protein>
<feature type="non-terminal residue" evidence="7">
    <location>
        <position position="100"/>
    </location>
</feature>
<dbReference type="EMBL" id="ML977140">
    <property type="protein sequence ID" value="KAF1991159.1"/>
    <property type="molecule type" value="Genomic_DNA"/>
</dbReference>
<dbReference type="SUPFAM" id="SSF54001">
    <property type="entry name" value="Cysteine proteinases"/>
    <property type="match status" value="1"/>
</dbReference>
<sequence>VVYPPTGRQQAYVEFSDLERLDDEEFLNDNLIMFYIRWAMENVHARSKDALDKRIHIFNTFFYSKLTGGKRGGIDYSAVSKWTSKVDIFDKDYVVVPINE</sequence>
<dbReference type="Proteomes" id="UP000800041">
    <property type="component" value="Unassembled WGS sequence"/>
</dbReference>
<evidence type="ECO:0000256" key="2">
    <source>
        <dbReference type="ARBA" id="ARBA00022553"/>
    </source>
</evidence>
<name>A0A6G1HDQ9_9PEZI</name>
<comment type="similarity">
    <text evidence="1">Belongs to the peptidase C48 family.</text>
</comment>
<dbReference type="PANTHER" id="PTHR46896:SF3">
    <property type="entry name" value="FI06413P-RELATED"/>
    <property type="match status" value="1"/>
</dbReference>
<evidence type="ECO:0000313" key="8">
    <source>
        <dbReference type="Proteomes" id="UP000800041"/>
    </source>
</evidence>
<evidence type="ECO:0000256" key="3">
    <source>
        <dbReference type="ARBA" id="ARBA00022670"/>
    </source>
</evidence>
<evidence type="ECO:0000256" key="5">
    <source>
        <dbReference type="ARBA" id="ARBA00022801"/>
    </source>
</evidence>
<dbReference type="PROSITE" id="PS50600">
    <property type="entry name" value="ULP_PROTEASE"/>
    <property type="match status" value="1"/>
</dbReference>
<evidence type="ECO:0000256" key="4">
    <source>
        <dbReference type="ARBA" id="ARBA00022786"/>
    </source>
</evidence>
<keyword evidence="5" id="KW-0378">Hydrolase</keyword>
<keyword evidence="3" id="KW-0645">Protease</keyword>
<dbReference type="GO" id="GO:0005634">
    <property type="term" value="C:nucleus"/>
    <property type="evidence" value="ECO:0007669"/>
    <property type="project" value="TreeGrafter"/>
</dbReference>
<feature type="domain" description="Ubiquitin-like protease family profile" evidence="6">
    <location>
        <begin position="11"/>
        <end position="100"/>
    </location>
</feature>
<reference evidence="7" key="1">
    <citation type="journal article" date="2020" name="Stud. Mycol.">
        <title>101 Dothideomycetes genomes: a test case for predicting lifestyles and emergence of pathogens.</title>
        <authorList>
            <person name="Haridas S."/>
            <person name="Albert R."/>
            <person name="Binder M."/>
            <person name="Bloem J."/>
            <person name="Labutti K."/>
            <person name="Salamov A."/>
            <person name="Andreopoulos B."/>
            <person name="Baker S."/>
            <person name="Barry K."/>
            <person name="Bills G."/>
            <person name="Bluhm B."/>
            <person name="Cannon C."/>
            <person name="Castanera R."/>
            <person name="Culley D."/>
            <person name="Daum C."/>
            <person name="Ezra D."/>
            <person name="Gonzalez J."/>
            <person name="Henrissat B."/>
            <person name="Kuo A."/>
            <person name="Liang C."/>
            <person name="Lipzen A."/>
            <person name="Lutzoni F."/>
            <person name="Magnuson J."/>
            <person name="Mondo S."/>
            <person name="Nolan M."/>
            <person name="Ohm R."/>
            <person name="Pangilinan J."/>
            <person name="Park H.-J."/>
            <person name="Ramirez L."/>
            <person name="Alfaro M."/>
            <person name="Sun H."/>
            <person name="Tritt A."/>
            <person name="Yoshinaga Y."/>
            <person name="Zwiers L.-H."/>
            <person name="Turgeon B."/>
            <person name="Goodwin S."/>
            <person name="Spatafora J."/>
            <person name="Crous P."/>
            <person name="Grigoriev I."/>
        </authorList>
    </citation>
    <scope>NUCLEOTIDE SEQUENCE</scope>
    <source>
        <strain evidence="7">CBS 113979</strain>
    </source>
</reference>
<evidence type="ECO:0000313" key="7">
    <source>
        <dbReference type="EMBL" id="KAF1991159.1"/>
    </source>
</evidence>
<keyword evidence="4" id="KW-0833">Ubl conjugation pathway</keyword>
<dbReference type="PANTHER" id="PTHR46896">
    <property type="entry name" value="SENTRIN-SPECIFIC PROTEASE"/>
    <property type="match status" value="1"/>
</dbReference>
<dbReference type="Pfam" id="PF02902">
    <property type="entry name" value="Peptidase_C48"/>
    <property type="match status" value="1"/>
</dbReference>
<dbReference type="OrthoDB" id="442460at2759"/>
<feature type="non-terminal residue" evidence="7">
    <location>
        <position position="1"/>
    </location>
</feature>
<dbReference type="InterPro" id="IPR038765">
    <property type="entry name" value="Papain-like_cys_pep_sf"/>
</dbReference>
<organism evidence="7 8">
    <name type="scientific">Aulographum hederae CBS 113979</name>
    <dbReference type="NCBI Taxonomy" id="1176131"/>
    <lineage>
        <taxon>Eukaryota</taxon>
        <taxon>Fungi</taxon>
        <taxon>Dikarya</taxon>
        <taxon>Ascomycota</taxon>
        <taxon>Pezizomycotina</taxon>
        <taxon>Dothideomycetes</taxon>
        <taxon>Pleosporomycetidae</taxon>
        <taxon>Aulographales</taxon>
        <taxon>Aulographaceae</taxon>
    </lineage>
</organism>
<dbReference type="GO" id="GO:0005737">
    <property type="term" value="C:cytoplasm"/>
    <property type="evidence" value="ECO:0007669"/>
    <property type="project" value="TreeGrafter"/>
</dbReference>
<dbReference type="AlphaFoldDB" id="A0A6G1HDQ9"/>
<proteinExistence type="inferred from homology"/>
<dbReference type="GO" id="GO:0016926">
    <property type="term" value="P:protein desumoylation"/>
    <property type="evidence" value="ECO:0007669"/>
    <property type="project" value="TreeGrafter"/>
</dbReference>
<dbReference type="GO" id="GO:0006508">
    <property type="term" value="P:proteolysis"/>
    <property type="evidence" value="ECO:0007669"/>
    <property type="project" value="UniProtKB-KW"/>
</dbReference>
<dbReference type="InterPro" id="IPR003653">
    <property type="entry name" value="Peptidase_C48_C"/>
</dbReference>
<gene>
    <name evidence="7" type="ORF">K402DRAFT_296602</name>
</gene>
<accession>A0A6G1HDQ9</accession>
<keyword evidence="8" id="KW-1185">Reference proteome</keyword>
<evidence type="ECO:0000256" key="1">
    <source>
        <dbReference type="ARBA" id="ARBA00005234"/>
    </source>
</evidence>
<dbReference type="GO" id="GO:0070139">
    <property type="term" value="F:SUMO-specific endopeptidase activity"/>
    <property type="evidence" value="ECO:0007669"/>
    <property type="project" value="TreeGrafter"/>
</dbReference>
<dbReference type="Gene3D" id="3.40.395.10">
    <property type="entry name" value="Adenoviral Proteinase, Chain A"/>
    <property type="match status" value="1"/>
</dbReference>
<dbReference type="InterPro" id="IPR051947">
    <property type="entry name" value="Sentrin-specific_protease"/>
</dbReference>